<dbReference type="Proteomes" id="UP000266889">
    <property type="component" value="Unassembled WGS sequence"/>
</dbReference>
<dbReference type="PANTHER" id="PTHR43798">
    <property type="entry name" value="MONOACYLGLYCEROL LIPASE"/>
    <property type="match status" value="1"/>
</dbReference>
<reference evidence="2 3" key="1">
    <citation type="submission" date="2018-05" db="EMBL/GenBank/DDBJ databases">
        <title>Micromonospora from Atacama Desert.</title>
        <authorList>
            <person name="Carro L."/>
            <person name="Goodfellow M."/>
            <person name="Klenk H.-P."/>
        </authorList>
    </citation>
    <scope>NUCLEOTIDE SEQUENCE [LARGE SCALE GENOMIC DNA]</scope>
    <source>
        <strain evidence="2 3">LB32</strain>
    </source>
</reference>
<feature type="domain" description="AB hydrolase-1" evidence="1">
    <location>
        <begin position="26"/>
        <end position="129"/>
    </location>
</feature>
<protein>
    <submittedName>
        <fullName evidence="2">Alpha/beta hydrolase</fullName>
    </submittedName>
</protein>
<dbReference type="Gene3D" id="3.40.50.1820">
    <property type="entry name" value="alpha/beta hydrolase"/>
    <property type="match status" value="1"/>
</dbReference>
<keyword evidence="2" id="KW-0378">Hydrolase</keyword>
<name>A0A3N9Y1U1_9ACTN</name>
<dbReference type="InterPro" id="IPR029058">
    <property type="entry name" value="AB_hydrolase_fold"/>
</dbReference>
<proteinExistence type="predicted"/>
<dbReference type="InterPro" id="IPR000073">
    <property type="entry name" value="AB_hydrolase_1"/>
</dbReference>
<evidence type="ECO:0000313" key="3">
    <source>
        <dbReference type="Proteomes" id="UP000266889"/>
    </source>
</evidence>
<dbReference type="OrthoDB" id="63519at2"/>
<accession>A0A3N9Y1U1</accession>
<sequence>MRGAQVRPDGTTIRWVELPGTEPTRIYLHGLGASSPAYYAAVATNPTLSGQRSLLMDLLGHGISDRPTDASYTLEEHADLLAIALSAAGVSAAQVIAHSMGGAVAIVLASRHPHLVSALVLVDATLDPQPPGEGLGARYTEEQFVHGGGRSETLTRVGTAWAATMRLTGPEALYRTAAHLGRGTTPTMRELLVELPVPRTYLHPADNEPRGARALTDAGVRVVAVPEAGHNIMLDNPDGFVAATEAALRRR</sequence>
<dbReference type="SUPFAM" id="SSF53474">
    <property type="entry name" value="alpha/beta-Hydrolases"/>
    <property type="match status" value="1"/>
</dbReference>
<dbReference type="InterPro" id="IPR050266">
    <property type="entry name" value="AB_hydrolase_sf"/>
</dbReference>
<dbReference type="GO" id="GO:0016787">
    <property type="term" value="F:hydrolase activity"/>
    <property type="evidence" value="ECO:0007669"/>
    <property type="project" value="UniProtKB-KW"/>
</dbReference>
<dbReference type="AlphaFoldDB" id="A0A3N9Y1U1"/>
<evidence type="ECO:0000259" key="1">
    <source>
        <dbReference type="Pfam" id="PF00561"/>
    </source>
</evidence>
<comment type="caution">
    <text evidence="2">The sequence shown here is derived from an EMBL/GenBank/DDBJ whole genome shotgun (WGS) entry which is preliminary data.</text>
</comment>
<keyword evidence="3" id="KW-1185">Reference proteome</keyword>
<organism evidence="2 3">
    <name type="scientific">Micromonospora arida</name>
    <dbReference type="NCBI Taxonomy" id="2203715"/>
    <lineage>
        <taxon>Bacteria</taxon>
        <taxon>Bacillati</taxon>
        <taxon>Actinomycetota</taxon>
        <taxon>Actinomycetes</taxon>
        <taxon>Micromonosporales</taxon>
        <taxon>Micromonosporaceae</taxon>
        <taxon>Micromonospora</taxon>
    </lineage>
</organism>
<dbReference type="Pfam" id="PF00561">
    <property type="entry name" value="Abhydrolase_1"/>
    <property type="match status" value="1"/>
</dbReference>
<dbReference type="EMBL" id="QGSY01000081">
    <property type="protein sequence ID" value="RQX13863.1"/>
    <property type="molecule type" value="Genomic_DNA"/>
</dbReference>
<dbReference type="PRINTS" id="PR00111">
    <property type="entry name" value="ABHYDROLASE"/>
</dbReference>
<dbReference type="PANTHER" id="PTHR43798:SF33">
    <property type="entry name" value="HYDROLASE, PUTATIVE (AFU_ORTHOLOGUE AFUA_2G14860)-RELATED"/>
    <property type="match status" value="1"/>
</dbReference>
<dbReference type="GO" id="GO:0016020">
    <property type="term" value="C:membrane"/>
    <property type="evidence" value="ECO:0007669"/>
    <property type="project" value="TreeGrafter"/>
</dbReference>
<evidence type="ECO:0000313" key="2">
    <source>
        <dbReference type="EMBL" id="RQX13863.1"/>
    </source>
</evidence>
<gene>
    <name evidence="2" type="ORF">DLJ58_02745</name>
</gene>
<dbReference type="RefSeq" id="WP_124853699.1">
    <property type="nucleotide sequence ID" value="NZ_JBEXWX010000001.1"/>
</dbReference>